<organism evidence="2 6">
    <name type="scientific">Clostridium botulinum</name>
    <dbReference type="NCBI Taxonomy" id="1491"/>
    <lineage>
        <taxon>Bacteria</taxon>
        <taxon>Bacillati</taxon>
        <taxon>Bacillota</taxon>
        <taxon>Clostridia</taxon>
        <taxon>Eubacteriales</taxon>
        <taxon>Clostridiaceae</taxon>
        <taxon>Clostridium</taxon>
    </lineage>
</organism>
<evidence type="ECO:0000313" key="5">
    <source>
        <dbReference type="EMBL" id="NFV27118.1"/>
    </source>
</evidence>
<sequence length="312" mass="35442">MNNPFDILIYLDENLVRNLSSLVLSGYIDTRIQKRIRDAKISEGIHFDSRNGSFQQETEGRNEREGFRDENTGNLTNVEEHNQVWKDFNGTGNVRLEEEIRRTYTTFVLNGNLNNFFNKGEILRPRNAVNILNDEVESGELVEITGQITNQSLISYVDTLITLLSAIGCENLDPLLDKEKYKFINFSVLLNLLNKLKGTLTLNNTQDLIMTTGECTTVLTVNNNNFMNNDYNIFDKINCDCKVVGKVVKTCCGSSCINFLRKTGTEKFYEDLLIYCDSLLGCLKENGIMVPERPCCKVENKGIQLMPISISI</sequence>
<dbReference type="InterPro" id="IPR045633">
    <property type="entry name" value="DUF6414"/>
</dbReference>
<feature type="compositionally biased region" description="Basic and acidic residues" evidence="1">
    <location>
        <begin position="58"/>
        <end position="70"/>
    </location>
</feature>
<proteinExistence type="predicted"/>
<gene>
    <name evidence="2" type="ORF">EXM65_13820</name>
    <name evidence="3" type="ORF">FC774_12120</name>
    <name evidence="4" type="ORF">FDB51_05405</name>
    <name evidence="5" type="ORF">FDG31_13240</name>
</gene>
<dbReference type="Proteomes" id="UP000473681">
    <property type="component" value="Unassembled WGS sequence"/>
</dbReference>
<name>A0A0C2SI30_CLOBO</name>
<evidence type="ECO:0000313" key="3">
    <source>
        <dbReference type="EMBL" id="NFF88613.1"/>
    </source>
</evidence>
<evidence type="ECO:0000313" key="2">
    <source>
        <dbReference type="EMBL" id="NFA43626.1"/>
    </source>
</evidence>
<dbReference type="EMBL" id="SWOV01000034">
    <property type="protein sequence ID" value="NFF88613.1"/>
    <property type="molecule type" value="Genomic_DNA"/>
</dbReference>
<dbReference type="Pfam" id="PF19952">
    <property type="entry name" value="DUF6414"/>
    <property type="match status" value="1"/>
</dbReference>
<evidence type="ECO:0000313" key="7">
    <source>
        <dbReference type="Proteomes" id="UP000473681"/>
    </source>
</evidence>
<dbReference type="Proteomes" id="UP000486903">
    <property type="component" value="Unassembled WGS sequence"/>
</dbReference>
<dbReference type="OrthoDB" id="1904240at2"/>
<evidence type="ECO:0000313" key="4">
    <source>
        <dbReference type="EMBL" id="NFN34579.1"/>
    </source>
</evidence>
<dbReference type="EMBL" id="SGKU01000044">
    <property type="protein sequence ID" value="NFA43626.1"/>
    <property type="molecule type" value="Genomic_DNA"/>
</dbReference>
<dbReference type="Proteomes" id="UP000476820">
    <property type="component" value="Unassembled WGS sequence"/>
</dbReference>
<evidence type="ECO:0000256" key="1">
    <source>
        <dbReference type="SAM" id="MobiDB-lite"/>
    </source>
</evidence>
<dbReference type="EMBL" id="SWVK01000006">
    <property type="protein sequence ID" value="NFN34579.1"/>
    <property type="molecule type" value="Genomic_DNA"/>
</dbReference>
<feature type="region of interest" description="Disordered" evidence="1">
    <location>
        <begin position="48"/>
        <end position="70"/>
    </location>
</feature>
<dbReference type="Proteomes" id="UP000472355">
    <property type="component" value="Unassembled WGS sequence"/>
</dbReference>
<protein>
    <submittedName>
        <fullName evidence="2">Uncharacterized protein</fullName>
    </submittedName>
</protein>
<reference evidence="2 6" key="1">
    <citation type="submission" date="2019-02" db="EMBL/GenBank/DDBJ databases">
        <title>Genome sequencing of Clostridium botulinum clinical isolates.</title>
        <authorList>
            <person name="Brunt J."/>
            <person name="Van Vliet A.H.M."/>
            <person name="Stringer S.C."/>
            <person name="Grant K.A."/>
            <person name="Carter A.C."/>
            <person name="Peck M.W."/>
        </authorList>
    </citation>
    <scope>NUCLEOTIDE SEQUENCE [LARGE SCALE GENOMIC DNA]</scope>
    <source>
        <strain evidence="2 6">H113700579</strain>
    </source>
</reference>
<comment type="caution">
    <text evidence="2">The sequence shown here is derived from an EMBL/GenBank/DDBJ whole genome shotgun (WGS) entry which is preliminary data.</text>
</comment>
<dbReference type="AlphaFoldDB" id="A0A0C2SI30"/>
<evidence type="ECO:0000313" key="8">
    <source>
        <dbReference type="Proteomes" id="UP000476820"/>
    </source>
</evidence>
<evidence type="ECO:0000313" key="9">
    <source>
        <dbReference type="Proteomes" id="UP000486903"/>
    </source>
</evidence>
<evidence type="ECO:0000313" key="6">
    <source>
        <dbReference type="Proteomes" id="UP000472355"/>
    </source>
</evidence>
<accession>A0A0C2SI30</accession>
<dbReference type="EMBL" id="SXFB01000011">
    <property type="protein sequence ID" value="NFV27118.1"/>
    <property type="molecule type" value="Genomic_DNA"/>
</dbReference>
<reference evidence="7 8" key="2">
    <citation type="submission" date="2019-04" db="EMBL/GenBank/DDBJ databases">
        <title>Genome sequencing of Clostridium botulinum Groups I-IV and Clostridium butyricum.</title>
        <authorList>
            <person name="Brunt J."/>
            <person name="Van Vliet A.H.M."/>
            <person name="Stringer S.C."/>
            <person name="Carter A.T."/>
            <person name="Peck M.W."/>
        </authorList>
    </citation>
    <scope>NUCLEOTIDE SEQUENCE [LARGE SCALE GENOMIC DNA]</scope>
    <source>
        <strain evidence="3 8">1605</strain>
        <strain evidence="5 9">BL81</strain>
        <strain evidence="4 7">CB-K-33E</strain>
    </source>
</reference>
<dbReference type="RefSeq" id="WP_003369575.1">
    <property type="nucleotide sequence ID" value="NZ_CP010520.1"/>
</dbReference>